<gene>
    <name evidence="3" type="ORF">B0A54_00532</name>
</gene>
<name>A0A4U0VGR2_9PEZI</name>
<evidence type="ECO:0000313" key="4">
    <source>
        <dbReference type="Proteomes" id="UP000310066"/>
    </source>
</evidence>
<evidence type="ECO:0000313" key="3">
    <source>
        <dbReference type="EMBL" id="TKA48397.1"/>
    </source>
</evidence>
<dbReference type="EMBL" id="NAJP01000003">
    <property type="protein sequence ID" value="TKA48397.1"/>
    <property type="molecule type" value="Genomic_DNA"/>
</dbReference>
<accession>A0A4U0VGR2</accession>
<protein>
    <submittedName>
        <fullName evidence="3">Uncharacterized protein</fullName>
    </submittedName>
</protein>
<feature type="chain" id="PRO_5020905357" evidence="2">
    <location>
        <begin position="26"/>
        <end position="117"/>
    </location>
</feature>
<feature type="signal peptide" evidence="2">
    <location>
        <begin position="1"/>
        <end position="25"/>
    </location>
</feature>
<organism evidence="3 4">
    <name type="scientific">Friedmanniomyces endolithicus</name>
    <dbReference type="NCBI Taxonomy" id="329885"/>
    <lineage>
        <taxon>Eukaryota</taxon>
        <taxon>Fungi</taxon>
        <taxon>Dikarya</taxon>
        <taxon>Ascomycota</taxon>
        <taxon>Pezizomycotina</taxon>
        <taxon>Dothideomycetes</taxon>
        <taxon>Dothideomycetidae</taxon>
        <taxon>Mycosphaerellales</taxon>
        <taxon>Teratosphaeriaceae</taxon>
        <taxon>Friedmanniomyces</taxon>
    </lineage>
</organism>
<comment type="caution">
    <text evidence="3">The sequence shown here is derived from an EMBL/GenBank/DDBJ whole genome shotgun (WGS) entry which is preliminary data.</text>
</comment>
<evidence type="ECO:0000256" key="1">
    <source>
        <dbReference type="SAM" id="MobiDB-lite"/>
    </source>
</evidence>
<feature type="compositionally biased region" description="Basic and acidic residues" evidence="1">
    <location>
        <begin position="46"/>
        <end position="60"/>
    </location>
</feature>
<proteinExistence type="predicted"/>
<evidence type="ECO:0000256" key="2">
    <source>
        <dbReference type="SAM" id="SignalP"/>
    </source>
</evidence>
<sequence>MAFQAWTYILLFFSIVALNHRYGKSYEDATAASAHRRSRTHARMAKTREEEKKADVEAKEKRRVAREKRRVEESRLEGIRGRERRWMYGREGAQELAGLSDAWLSGLAGALFGDGLD</sequence>
<dbReference type="AlphaFoldDB" id="A0A4U0VGR2"/>
<feature type="region of interest" description="Disordered" evidence="1">
    <location>
        <begin position="29"/>
        <end position="64"/>
    </location>
</feature>
<feature type="compositionally biased region" description="Basic residues" evidence="1">
    <location>
        <begin position="34"/>
        <end position="45"/>
    </location>
</feature>
<dbReference type="Proteomes" id="UP000310066">
    <property type="component" value="Unassembled WGS sequence"/>
</dbReference>
<keyword evidence="2" id="KW-0732">Signal</keyword>
<reference evidence="3 4" key="1">
    <citation type="submission" date="2017-03" db="EMBL/GenBank/DDBJ databases">
        <title>Genomes of endolithic fungi from Antarctica.</title>
        <authorList>
            <person name="Coleine C."/>
            <person name="Masonjones S."/>
            <person name="Stajich J.E."/>
        </authorList>
    </citation>
    <scope>NUCLEOTIDE SEQUENCE [LARGE SCALE GENOMIC DNA]</scope>
    <source>
        <strain evidence="3 4">CCFEE 5311</strain>
    </source>
</reference>